<comment type="caution">
    <text evidence="1">The sequence shown here is derived from an EMBL/GenBank/DDBJ whole genome shotgun (WGS) entry which is preliminary data.</text>
</comment>
<gene>
    <name evidence="1" type="ORF">BaRGS_00033461</name>
</gene>
<dbReference type="EMBL" id="JACVVK020000410">
    <property type="protein sequence ID" value="KAK7475314.1"/>
    <property type="molecule type" value="Genomic_DNA"/>
</dbReference>
<organism evidence="1 2">
    <name type="scientific">Batillaria attramentaria</name>
    <dbReference type="NCBI Taxonomy" id="370345"/>
    <lineage>
        <taxon>Eukaryota</taxon>
        <taxon>Metazoa</taxon>
        <taxon>Spiralia</taxon>
        <taxon>Lophotrochozoa</taxon>
        <taxon>Mollusca</taxon>
        <taxon>Gastropoda</taxon>
        <taxon>Caenogastropoda</taxon>
        <taxon>Sorbeoconcha</taxon>
        <taxon>Cerithioidea</taxon>
        <taxon>Batillariidae</taxon>
        <taxon>Batillaria</taxon>
    </lineage>
</organism>
<accession>A0ABD0JKG2</accession>
<evidence type="ECO:0000313" key="1">
    <source>
        <dbReference type="EMBL" id="KAK7475314.1"/>
    </source>
</evidence>
<dbReference type="Proteomes" id="UP001519460">
    <property type="component" value="Unassembled WGS sequence"/>
</dbReference>
<keyword evidence="2" id="KW-1185">Reference proteome</keyword>
<proteinExistence type="predicted"/>
<protein>
    <submittedName>
        <fullName evidence="1">Uncharacterized protein</fullName>
    </submittedName>
</protein>
<name>A0ABD0JKG2_9CAEN</name>
<dbReference type="AlphaFoldDB" id="A0ABD0JKG2"/>
<evidence type="ECO:0000313" key="2">
    <source>
        <dbReference type="Proteomes" id="UP001519460"/>
    </source>
</evidence>
<sequence length="106" mass="11920">MTAKARFGIVHQYRRSAVHLNIHQQNKTYLSSSRQNLSTRVPEYTHKTHVTQPDKLDNFHAIGSKPRHNSRAKTVAKGNSFSTIHAKNVIGDTWVDGVLTADVDQS</sequence>
<reference evidence="1 2" key="1">
    <citation type="journal article" date="2023" name="Sci. Data">
        <title>Genome assembly of the Korean intertidal mud-creeper Batillaria attramentaria.</title>
        <authorList>
            <person name="Patra A.K."/>
            <person name="Ho P.T."/>
            <person name="Jun S."/>
            <person name="Lee S.J."/>
            <person name="Kim Y."/>
            <person name="Won Y.J."/>
        </authorList>
    </citation>
    <scope>NUCLEOTIDE SEQUENCE [LARGE SCALE GENOMIC DNA]</scope>
    <source>
        <strain evidence="1">Wonlab-2016</strain>
    </source>
</reference>